<keyword evidence="4" id="KW-1185">Reference proteome</keyword>
<dbReference type="GO" id="GO:0008270">
    <property type="term" value="F:zinc ion binding"/>
    <property type="evidence" value="ECO:0007669"/>
    <property type="project" value="InterPro"/>
</dbReference>
<name>A0AAD5XW05_9FUNG</name>
<proteinExistence type="predicted"/>
<dbReference type="InterPro" id="IPR056180">
    <property type="entry name" value="ZPR1_jr_dom"/>
</dbReference>
<evidence type="ECO:0000313" key="3">
    <source>
        <dbReference type="EMBL" id="KAJ3185399.1"/>
    </source>
</evidence>
<dbReference type="Gene3D" id="2.60.120.1040">
    <property type="entry name" value="ZPR1, A/B domain"/>
    <property type="match status" value="1"/>
</dbReference>
<dbReference type="InterPro" id="IPR004457">
    <property type="entry name" value="Znf_ZPR1"/>
</dbReference>
<evidence type="ECO:0000259" key="2">
    <source>
        <dbReference type="SMART" id="SM00709"/>
    </source>
</evidence>
<feature type="region of interest" description="Disordered" evidence="1">
    <location>
        <begin position="1"/>
        <end position="36"/>
    </location>
</feature>
<evidence type="ECO:0000313" key="4">
    <source>
        <dbReference type="Proteomes" id="UP001212152"/>
    </source>
</evidence>
<feature type="domain" description="Zinc finger ZPR1-type" evidence="2">
    <location>
        <begin position="95"/>
        <end position="236"/>
    </location>
</feature>
<accession>A0AAD5XW05</accession>
<organism evidence="3 4">
    <name type="scientific">Geranomyces variabilis</name>
    <dbReference type="NCBI Taxonomy" id="109894"/>
    <lineage>
        <taxon>Eukaryota</taxon>
        <taxon>Fungi</taxon>
        <taxon>Fungi incertae sedis</taxon>
        <taxon>Chytridiomycota</taxon>
        <taxon>Chytridiomycota incertae sedis</taxon>
        <taxon>Chytridiomycetes</taxon>
        <taxon>Spizellomycetales</taxon>
        <taxon>Powellomycetaceae</taxon>
        <taxon>Geranomyces</taxon>
    </lineage>
</organism>
<dbReference type="InterPro" id="IPR042451">
    <property type="entry name" value="ZPR1_A/B_dom"/>
</dbReference>
<dbReference type="AlphaFoldDB" id="A0AAD5XW05"/>
<comment type="caution">
    <text evidence="3">The sequence shown here is derived from an EMBL/GenBank/DDBJ whole genome shotgun (WGS) entry which is preliminary data.</text>
</comment>
<dbReference type="Pfam" id="PF22794">
    <property type="entry name" value="jr-ZPR1"/>
    <property type="match status" value="1"/>
</dbReference>
<dbReference type="EMBL" id="JADGJQ010000001">
    <property type="protein sequence ID" value="KAJ3185399.1"/>
    <property type="molecule type" value="Genomic_DNA"/>
</dbReference>
<reference evidence="3" key="1">
    <citation type="submission" date="2020-05" db="EMBL/GenBank/DDBJ databases">
        <title>Phylogenomic resolution of chytrid fungi.</title>
        <authorList>
            <person name="Stajich J.E."/>
            <person name="Amses K."/>
            <person name="Simmons R."/>
            <person name="Seto K."/>
            <person name="Myers J."/>
            <person name="Bonds A."/>
            <person name="Quandt C.A."/>
            <person name="Barry K."/>
            <person name="Liu P."/>
            <person name="Grigoriev I."/>
            <person name="Longcore J.E."/>
            <person name="James T.Y."/>
        </authorList>
    </citation>
    <scope>NUCLEOTIDE SEQUENCE</scope>
    <source>
        <strain evidence="3">JEL0379</strain>
    </source>
</reference>
<dbReference type="Proteomes" id="UP001212152">
    <property type="component" value="Unassembled WGS sequence"/>
</dbReference>
<evidence type="ECO:0000256" key="1">
    <source>
        <dbReference type="SAM" id="MobiDB-lite"/>
    </source>
</evidence>
<sequence>MDSAAPPTTATATTTTASPTPTTDSAMPDSTTAQPEPYHLDLAHQETDRIIEELQKLYHAAAPTPQVRLPIDNIAQLLTHELGYEDLAEFEDSLHGTFTQFLAAIPEVDLDAASRTFRFRPEPAEDEWVHKRWTINVTHRDQLWWVLSKSAHARIEIPEIEFEIAADGARHIDSFYNHIANAAYNIARHAAAANTHSTDAAAAMAETVANLHSLLDLDRPFTIIIHDPSGTSDFANITDVEVERGLTMTFE</sequence>
<feature type="compositionally biased region" description="Low complexity" evidence="1">
    <location>
        <begin position="1"/>
        <end position="33"/>
    </location>
</feature>
<protein>
    <recommendedName>
        <fullName evidence="2">Zinc finger ZPR1-type domain-containing protein</fullName>
    </recommendedName>
</protein>
<dbReference type="SMART" id="SM00709">
    <property type="entry name" value="Zpr1"/>
    <property type="match status" value="1"/>
</dbReference>
<gene>
    <name evidence="3" type="ORF">HDU87_000018</name>
</gene>